<reference evidence="3" key="2">
    <citation type="submission" date="2013-12" db="EMBL/GenBank/DDBJ databases">
        <authorList>
            <person name="Yu Y."/>
            <person name="Lee S."/>
            <person name="de Baynast K."/>
            <person name="Wissotski M."/>
            <person name="Liu L."/>
            <person name="Talag J."/>
            <person name="Goicoechea J."/>
            <person name="Angelova A."/>
            <person name="Jetty R."/>
            <person name="Kudrna D."/>
            <person name="Golser W."/>
            <person name="Rivera L."/>
            <person name="Zhang J."/>
            <person name="Wing R."/>
        </authorList>
    </citation>
    <scope>NUCLEOTIDE SEQUENCE</scope>
</reference>
<dbReference type="AlphaFoldDB" id="A0A0D9XUK4"/>
<accession>A0A0D9XUK4</accession>
<dbReference type="Gramene" id="LPERR11G17280.1">
    <property type="protein sequence ID" value="LPERR11G17280.1"/>
    <property type="gene ID" value="LPERR11G17280"/>
</dbReference>
<dbReference type="PANTHER" id="PTHR36138:SF12">
    <property type="entry name" value="OS11G0638500 PROTEIN"/>
    <property type="match status" value="1"/>
</dbReference>
<evidence type="ECO:0000313" key="2">
    <source>
        <dbReference type="EnsemblPlants" id="LPERR11G17280.1"/>
    </source>
</evidence>
<evidence type="ECO:0000256" key="1">
    <source>
        <dbReference type="SAM" id="MobiDB-lite"/>
    </source>
</evidence>
<reference evidence="2 3" key="1">
    <citation type="submission" date="2012-08" db="EMBL/GenBank/DDBJ databases">
        <title>Oryza genome evolution.</title>
        <authorList>
            <person name="Wing R.A."/>
        </authorList>
    </citation>
    <scope>NUCLEOTIDE SEQUENCE</scope>
</reference>
<keyword evidence="3" id="KW-1185">Reference proteome</keyword>
<feature type="compositionally biased region" description="Polar residues" evidence="1">
    <location>
        <begin position="1"/>
        <end position="10"/>
    </location>
</feature>
<evidence type="ECO:0000313" key="3">
    <source>
        <dbReference type="Proteomes" id="UP000032180"/>
    </source>
</evidence>
<dbReference type="EnsemblPlants" id="LPERR11G17280.1">
    <property type="protein sequence ID" value="LPERR11G17280.1"/>
    <property type="gene ID" value="LPERR11G17280"/>
</dbReference>
<proteinExistence type="predicted"/>
<dbReference type="Proteomes" id="UP000032180">
    <property type="component" value="Chromosome 11"/>
</dbReference>
<reference evidence="2" key="3">
    <citation type="submission" date="2015-04" db="UniProtKB">
        <authorList>
            <consortium name="EnsemblPlants"/>
        </authorList>
    </citation>
    <scope>IDENTIFICATION</scope>
</reference>
<organism evidence="2 3">
    <name type="scientific">Leersia perrieri</name>
    <dbReference type="NCBI Taxonomy" id="77586"/>
    <lineage>
        <taxon>Eukaryota</taxon>
        <taxon>Viridiplantae</taxon>
        <taxon>Streptophyta</taxon>
        <taxon>Embryophyta</taxon>
        <taxon>Tracheophyta</taxon>
        <taxon>Spermatophyta</taxon>
        <taxon>Magnoliopsida</taxon>
        <taxon>Liliopsida</taxon>
        <taxon>Poales</taxon>
        <taxon>Poaceae</taxon>
        <taxon>BOP clade</taxon>
        <taxon>Oryzoideae</taxon>
        <taxon>Oryzeae</taxon>
        <taxon>Oryzinae</taxon>
        <taxon>Leersia</taxon>
    </lineage>
</organism>
<protein>
    <submittedName>
        <fullName evidence="2">Uncharacterized protein</fullName>
    </submittedName>
</protein>
<name>A0A0D9XUK4_9ORYZ</name>
<dbReference type="HOGENOM" id="CLU_091883_0_0_1"/>
<dbReference type="PANTHER" id="PTHR36138">
    <property type="entry name" value="EXPRESSED PROTEIN-RELATED"/>
    <property type="match status" value="1"/>
</dbReference>
<feature type="region of interest" description="Disordered" evidence="1">
    <location>
        <begin position="1"/>
        <end position="28"/>
    </location>
</feature>
<sequence length="168" mass="19151">MDPSKGTSEGQILVPAIDPSNQSKDMNDEGKAAIVEKKKKKTKMVRYTREQINYCIANPEELSDAKDYRRLTEPRIRHGKNFGRAEGYKKKLKDDFRHEREVIFGIPDKAEDVLKKFYSKGYAEYEVVVDDDEDNVPARVAAPSGRRRFRNGVAVKKNQSGGSSIRKI</sequence>